<keyword evidence="3" id="KW-0862">Zinc</keyword>
<evidence type="ECO:0000256" key="2">
    <source>
        <dbReference type="ARBA" id="ARBA00022723"/>
    </source>
</evidence>
<evidence type="ECO:0000256" key="3">
    <source>
        <dbReference type="ARBA" id="ARBA00022833"/>
    </source>
</evidence>
<evidence type="ECO:0000313" key="6">
    <source>
        <dbReference type="EMBL" id="KAL2818745.1"/>
    </source>
</evidence>
<comment type="caution">
    <text evidence="6">The sequence shown here is derived from an EMBL/GenBank/DDBJ whole genome shotgun (WGS) entry which is preliminary data.</text>
</comment>
<dbReference type="SUPFAM" id="SSF51316">
    <property type="entry name" value="Mss4-like"/>
    <property type="match status" value="1"/>
</dbReference>
<sequence>MAFGSCFCKKIHVEYTGGPITAGLCHCFDCRKLTGSLYSYSFVFKRADLTITGTPKGVAKSSDSGNQIKNYFCPDCGTPIYGHRINPSGVPDEITIVRAGIFDDIEVLNRNEPAAELYIGGRVNWLCPLEGAVQSVGMVPLTKPSTD</sequence>
<evidence type="ECO:0000256" key="4">
    <source>
        <dbReference type="ARBA" id="ARBA00023239"/>
    </source>
</evidence>
<dbReference type="InterPro" id="IPR006913">
    <property type="entry name" value="CENP-V/GFA"/>
</dbReference>
<comment type="similarity">
    <text evidence="1">Belongs to the Gfa family.</text>
</comment>
<dbReference type="Gene3D" id="3.90.1590.10">
    <property type="entry name" value="glutathione-dependent formaldehyde- activating enzyme (gfa)"/>
    <property type="match status" value="1"/>
</dbReference>
<dbReference type="InterPro" id="IPR011057">
    <property type="entry name" value="Mss4-like_sf"/>
</dbReference>
<dbReference type="PANTHER" id="PTHR33337:SF30">
    <property type="entry name" value="DUF636 DOMAIN PROTEIN (AFU_ORTHOLOGUE AFUA_1G03180)"/>
    <property type="match status" value="1"/>
</dbReference>
<dbReference type="Proteomes" id="UP001610335">
    <property type="component" value="Unassembled WGS sequence"/>
</dbReference>
<proteinExistence type="inferred from homology"/>
<keyword evidence="7" id="KW-1185">Reference proteome</keyword>
<gene>
    <name evidence="6" type="ORF">BDW59DRAFT_127065</name>
</gene>
<keyword evidence="4" id="KW-0456">Lyase</keyword>
<dbReference type="EMBL" id="JBFXLS010000082">
    <property type="protein sequence ID" value="KAL2818745.1"/>
    <property type="molecule type" value="Genomic_DNA"/>
</dbReference>
<evidence type="ECO:0000259" key="5">
    <source>
        <dbReference type="PROSITE" id="PS51891"/>
    </source>
</evidence>
<keyword evidence="2" id="KW-0479">Metal-binding</keyword>
<evidence type="ECO:0000256" key="1">
    <source>
        <dbReference type="ARBA" id="ARBA00005495"/>
    </source>
</evidence>
<feature type="domain" description="CENP-V/GFA" evidence="5">
    <location>
        <begin position="2"/>
        <end position="126"/>
    </location>
</feature>
<accession>A0ABR4HTL9</accession>
<name>A0ABR4HTL9_9EURO</name>
<dbReference type="Pfam" id="PF04828">
    <property type="entry name" value="GFA"/>
    <property type="match status" value="1"/>
</dbReference>
<organism evidence="6 7">
    <name type="scientific">Aspergillus cavernicola</name>
    <dbReference type="NCBI Taxonomy" id="176166"/>
    <lineage>
        <taxon>Eukaryota</taxon>
        <taxon>Fungi</taxon>
        <taxon>Dikarya</taxon>
        <taxon>Ascomycota</taxon>
        <taxon>Pezizomycotina</taxon>
        <taxon>Eurotiomycetes</taxon>
        <taxon>Eurotiomycetidae</taxon>
        <taxon>Eurotiales</taxon>
        <taxon>Aspergillaceae</taxon>
        <taxon>Aspergillus</taxon>
        <taxon>Aspergillus subgen. Nidulantes</taxon>
    </lineage>
</organism>
<dbReference type="PANTHER" id="PTHR33337">
    <property type="entry name" value="GFA DOMAIN-CONTAINING PROTEIN"/>
    <property type="match status" value="1"/>
</dbReference>
<dbReference type="PROSITE" id="PS51891">
    <property type="entry name" value="CENP_V_GFA"/>
    <property type="match status" value="1"/>
</dbReference>
<evidence type="ECO:0000313" key="7">
    <source>
        <dbReference type="Proteomes" id="UP001610335"/>
    </source>
</evidence>
<protein>
    <submittedName>
        <fullName evidence="6">Mss4-like protein</fullName>
    </submittedName>
</protein>
<reference evidence="6 7" key="1">
    <citation type="submission" date="2024-07" db="EMBL/GenBank/DDBJ databases">
        <title>Section-level genome sequencing and comparative genomics of Aspergillus sections Usti and Cavernicolus.</title>
        <authorList>
            <consortium name="Lawrence Berkeley National Laboratory"/>
            <person name="Nybo J.L."/>
            <person name="Vesth T.C."/>
            <person name="Theobald S."/>
            <person name="Frisvad J.C."/>
            <person name="Larsen T.O."/>
            <person name="Kjaerboelling I."/>
            <person name="Rothschild-Mancinelli K."/>
            <person name="Lyhne E.K."/>
            <person name="Kogle M.E."/>
            <person name="Barry K."/>
            <person name="Clum A."/>
            <person name="Na H."/>
            <person name="Ledsgaard L."/>
            <person name="Lin J."/>
            <person name="Lipzen A."/>
            <person name="Kuo A."/>
            <person name="Riley R."/>
            <person name="Mondo S."/>
            <person name="LaButti K."/>
            <person name="Haridas S."/>
            <person name="Pangalinan J."/>
            <person name="Salamov A.A."/>
            <person name="Simmons B.A."/>
            <person name="Magnuson J.K."/>
            <person name="Chen J."/>
            <person name="Drula E."/>
            <person name="Henrissat B."/>
            <person name="Wiebenga A."/>
            <person name="Lubbers R.J."/>
            <person name="Gomes A.C."/>
            <person name="Makela M.R."/>
            <person name="Stajich J."/>
            <person name="Grigoriev I.V."/>
            <person name="Mortensen U.H."/>
            <person name="De vries R.P."/>
            <person name="Baker S.E."/>
            <person name="Andersen M.R."/>
        </authorList>
    </citation>
    <scope>NUCLEOTIDE SEQUENCE [LARGE SCALE GENOMIC DNA]</scope>
    <source>
        <strain evidence="6 7">CBS 600.67</strain>
    </source>
</reference>